<dbReference type="OrthoDB" id="104567at2759"/>
<organism evidence="1 2">
    <name type="scientific">Phytophthora fragariaefolia</name>
    <dbReference type="NCBI Taxonomy" id="1490495"/>
    <lineage>
        <taxon>Eukaryota</taxon>
        <taxon>Sar</taxon>
        <taxon>Stramenopiles</taxon>
        <taxon>Oomycota</taxon>
        <taxon>Peronosporomycetes</taxon>
        <taxon>Peronosporales</taxon>
        <taxon>Peronosporaceae</taxon>
        <taxon>Phytophthora</taxon>
    </lineage>
</organism>
<protein>
    <submittedName>
        <fullName evidence="1">Unnamed protein product</fullName>
    </submittedName>
</protein>
<dbReference type="AlphaFoldDB" id="A0A9W6XAW4"/>
<dbReference type="EMBL" id="BSXT01000837">
    <property type="protein sequence ID" value="GMF34894.1"/>
    <property type="molecule type" value="Genomic_DNA"/>
</dbReference>
<proteinExistence type="predicted"/>
<sequence length="106" mass="12384">MQRCARVANFDIDDYVLRSRLDQKHNDNLHFTWIGPYQIVGTDEHSFRVLHLVTGAESDVHASRLKFYADVSFKVTEEICEYVDAQGIVLMVAELKKHWWNSAKRC</sequence>
<gene>
    <name evidence="1" type="ORF">Pfra01_000909300</name>
</gene>
<evidence type="ECO:0000313" key="2">
    <source>
        <dbReference type="Proteomes" id="UP001165121"/>
    </source>
</evidence>
<evidence type="ECO:0000313" key="1">
    <source>
        <dbReference type="EMBL" id="GMF34894.1"/>
    </source>
</evidence>
<accession>A0A9W6XAW4</accession>
<dbReference type="Proteomes" id="UP001165121">
    <property type="component" value="Unassembled WGS sequence"/>
</dbReference>
<reference evidence="1" key="1">
    <citation type="submission" date="2023-04" db="EMBL/GenBank/DDBJ databases">
        <title>Phytophthora fragariaefolia NBRC 109709.</title>
        <authorList>
            <person name="Ichikawa N."/>
            <person name="Sato H."/>
            <person name="Tonouchi N."/>
        </authorList>
    </citation>
    <scope>NUCLEOTIDE SEQUENCE</scope>
    <source>
        <strain evidence="1">NBRC 109709</strain>
    </source>
</reference>
<comment type="caution">
    <text evidence="1">The sequence shown here is derived from an EMBL/GenBank/DDBJ whole genome shotgun (WGS) entry which is preliminary data.</text>
</comment>
<keyword evidence="2" id="KW-1185">Reference proteome</keyword>
<name>A0A9W6XAW4_9STRA</name>